<dbReference type="AlphaFoldDB" id="A0A0E0MD71"/>
<reference evidence="1" key="1">
    <citation type="submission" date="2015-04" db="UniProtKB">
        <authorList>
            <consortium name="EnsemblPlants"/>
        </authorList>
    </citation>
    <scope>IDENTIFICATION</scope>
</reference>
<dbReference type="HOGENOM" id="CLU_3017589_0_0_1"/>
<evidence type="ECO:0000313" key="2">
    <source>
        <dbReference type="Proteomes" id="UP000026962"/>
    </source>
</evidence>
<protein>
    <submittedName>
        <fullName evidence="1">Uncharacterized protein</fullName>
    </submittedName>
</protein>
<evidence type="ECO:0000313" key="1">
    <source>
        <dbReference type="EnsemblPlants" id="OPUNC11G04880.1"/>
    </source>
</evidence>
<reference evidence="1" key="2">
    <citation type="submission" date="2018-05" db="EMBL/GenBank/DDBJ databases">
        <title>OpunRS2 (Oryza punctata Reference Sequence Version 2).</title>
        <authorList>
            <person name="Zhang J."/>
            <person name="Kudrna D."/>
            <person name="Lee S."/>
            <person name="Talag J."/>
            <person name="Welchert J."/>
            <person name="Wing R.A."/>
        </authorList>
    </citation>
    <scope>NUCLEOTIDE SEQUENCE [LARGE SCALE GENOMIC DNA]</scope>
</reference>
<organism evidence="1">
    <name type="scientific">Oryza punctata</name>
    <name type="common">Red rice</name>
    <dbReference type="NCBI Taxonomy" id="4537"/>
    <lineage>
        <taxon>Eukaryota</taxon>
        <taxon>Viridiplantae</taxon>
        <taxon>Streptophyta</taxon>
        <taxon>Embryophyta</taxon>
        <taxon>Tracheophyta</taxon>
        <taxon>Spermatophyta</taxon>
        <taxon>Magnoliopsida</taxon>
        <taxon>Liliopsida</taxon>
        <taxon>Poales</taxon>
        <taxon>Poaceae</taxon>
        <taxon>BOP clade</taxon>
        <taxon>Oryzoideae</taxon>
        <taxon>Oryzeae</taxon>
        <taxon>Oryzinae</taxon>
        <taxon>Oryza</taxon>
    </lineage>
</organism>
<proteinExistence type="predicted"/>
<accession>A0A0E0MD71</accession>
<keyword evidence="2" id="KW-1185">Reference proteome</keyword>
<dbReference type="Proteomes" id="UP000026962">
    <property type="component" value="Chromosome 11"/>
</dbReference>
<dbReference type="Gramene" id="OPUNC11G04880.1">
    <property type="protein sequence ID" value="OPUNC11G04880.1"/>
    <property type="gene ID" value="OPUNC11G04880"/>
</dbReference>
<name>A0A0E0MD71_ORYPU</name>
<sequence length="56" mass="6108">MANGEPRRTEFMCPSLYLAAHRGRVEDVMALLLQRRHGAHADAGGDRNQLAVGSGF</sequence>
<dbReference type="EnsemblPlants" id="OPUNC11G04880.1">
    <property type="protein sequence ID" value="OPUNC11G04880.1"/>
    <property type="gene ID" value="OPUNC11G04880"/>
</dbReference>